<dbReference type="OrthoDB" id="408373at2759"/>
<dbReference type="InterPro" id="IPR000639">
    <property type="entry name" value="Epox_hydrolase-like"/>
</dbReference>
<dbReference type="InterPro" id="IPR029058">
    <property type="entry name" value="AB_hydrolase_fold"/>
</dbReference>
<dbReference type="InterPro" id="IPR000073">
    <property type="entry name" value="AB_hydrolase_1"/>
</dbReference>
<comment type="similarity">
    <text evidence="2">Belongs to the AB hydrolase superfamily. Epoxide hydrolase family.</text>
</comment>
<accession>A0A1V8TQP6</accession>
<dbReference type="SUPFAM" id="SSF53474">
    <property type="entry name" value="alpha/beta-Hydrolases"/>
    <property type="match status" value="1"/>
</dbReference>
<comment type="caution">
    <text evidence="4">The sequence shown here is derived from an EMBL/GenBank/DDBJ whole genome shotgun (WGS) entry which is preliminary data.</text>
</comment>
<dbReference type="PRINTS" id="PR00412">
    <property type="entry name" value="EPOXHYDRLASE"/>
</dbReference>
<dbReference type="AlphaFoldDB" id="A0A1V8TQP6"/>
<sequence>MALDKVGPNDKRLEHKFATVKGHRWHYISCAVPSGIPQKGTVVLVHGFPDLWLAWRYQVPLLLSLGFQCIILECMGYGQTGAPDDLSLYGFKAHADAIAGIAKAEGVNRIVLGGHDWGGAVVYRVAQWQPELVSHVFSVATPYQPVHDKYLSNEVVAKLLPNFGYQQQFGSADGKIEAVVKGKEITKKFLRGMYGGRLSSRRTLMEPETGVNLQAIQEDDIGPSPFFSEEELDYYTSQYCVSNPETPMKGPCNWYRTRKVNFDDEKNLPAAQKNGVSQPVLFIQALQDNVLIPKMSEGMEETCPKLTRGEVKASHWALWHASGEVNDLVKKWFEAVVLSGKSKL</sequence>
<gene>
    <name evidence="4" type="ORF">B0A48_01761</name>
</gene>
<evidence type="ECO:0000256" key="2">
    <source>
        <dbReference type="ARBA" id="ARBA00038334"/>
    </source>
</evidence>
<keyword evidence="5" id="KW-1185">Reference proteome</keyword>
<feature type="domain" description="AB hydrolase-1" evidence="3">
    <location>
        <begin position="41"/>
        <end position="319"/>
    </location>
</feature>
<keyword evidence="1" id="KW-0378">Hydrolase</keyword>
<protein>
    <recommendedName>
        <fullName evidence="3">AB hydrolase-1 domain-containing protein</fullName>
    </recommendedName>
</protein>
<evidence type="ECO:0000313" key="5">
    <source>
        <dbReference type="Proteomes" id="UP000192596"/>
    </source>
</evidence>
<evidence type="ECO:0000259" key="3">
    <source>
        <dbReference type="Pfam" id="PF00561"/>
    </source>
</evidence>
<dbReference type="Gene3D" id="3.40.50.1820">
    <property type="entry name" value="alpha/beta hydrolase"/>
    <property type="match status" value="1"/>
</dbReference>
<evidence type="ECO:0000313" key="4">
    <source>
        <dbReference type="EMBL" id="OQO13532.1"/>
    </source>
</evidence>
<reference evidence="5" key="1">
    <citation type="submission" date="2017-03" db="EMBL/GenBank/DDBJ databases">
        <title>Genomes of endolithic fungi from Antarctica.</title>
        <authorList>
            <person name="Coleine C."/>
            <person name="Masonjones S."/>
            <person name="Stajich J.E."/>
        </authorList>
    </citation>
    <scope>NUCLEOTIDE SEQUENCE [LARGE SCALE GENOMIC DNA]</scope>
    <source>
        <strain evidence="5">CCFEE 5527</strain>
    </source>
</reference>
<dbReference type="InParanoid" id="A0A1V8TQP6"/>
<organism evidence="4 5">
    <name type="scientific">Cryoendolithus antarcticus</name>
    <dbReference type="NCBI Taxonomy" id="1507870"/>
    <lineage>
        <taxon>Eukaryota</taxon>
        <taxon>Fungi</taxon>
        <taxon>Dikarya</taxon>
        <taxon>Ascomycota</taxon>
        <taxon>Pezizomycotina</taxon>
        <taxon>Dothideomycetes</taxon>
        <taxon>Dothideomycetidae</taxon>
        <taxon>Cladosporiales</taxon>
        <taxon>Cladosporiaceae</taxon>
        <taxon>Cryoendolithus</taxon>
    </lineage>
</organism>
<name>A0A1V8TQP6_9PEZI</name>
<dbReference type="Proteomes" id="UP000192596">
    <property type="component" value="Unassembled WGS sequence"/>
</dbReference>
<evidence type="ECO:0000256" key="1">
    <source>
        <dbReference type="ARBA" id="ARBA00022801"/>
    </source>
</evidence>
<dbReference type="Pfam" id="PF00561">
    <property type="entry name" value="Abhydrolase_1"/>
    <property type="match status" value="1"/>
</dbReference>
<dbReference type="PANTHER" id="PTHR43329">
    <property type="entry name" value="EPOXIDE HYDROLASE"/>
    <property type="match status" value="1"/>
</dbReference>
<dbReference type="STRING" id="1507870.A0A1V8TQP6"/>
<dbReference type="GO" id="GO:0016787">
    <property type="term" value="F:hydrolase activity"/>
    <property type="evidence" value="ECO:0007669"/>
    <property type="project" value="UniProtKB-KW"/>
</dbReference>
<proteinExistence type="inferred from homology"/>
<dbReference type="EMBL" id="NAJO01000003">
    <property type="protein sequence ID" value="OQO13532.1"/>
    <property type="molecule type" value="Genomic_DNA"/>
</dbReference>